<gene>
    <name evidence="1" type="ORF">M0R45_023777</name>
</gene>
<dbReference type="Proteomes" id="UP001457282">
    <property type="component" value="Unassembled WGS sequence"/>
</dbReference>
<evidence type="ECO:0000313" key="2">
    <source>
        <dbReference type="Proteomes" id="UP001457282"/>
    </source>
</evidence>
<protein>
    <submittedName>
        <fullName evidence="1">Uncharacterized protein</fullName>
    </submittedName>
</protein>
<proteinExistence type="predicted"/>
<dbReference type="EMBL" id="JBEDUW010000005">
    <property type="protein sequence ID" value="KAK9926554.1"/>
    <property type="molecule type" value="Genomic_DNA"/>
</dbReference>
<evidence type="ECO:0000313" key="1">
    <source>
        <dbReference type="EMBL" id="KAK9926554.1"/>
    </source>
</evidence>
<comment type="caution">
    <text evidence="1">The sequence shown here is derived from an EMBL/GenBank/DDBJ whole genome shotgun (WGS) entry which is preliminary data.</text>
</comment>
<reference evidence="1 2" key="1">
    <citation type="journal article" date="2023" name="G3 (Bethesda)">
        <title>A chromosome-length genome assembly and annotation of blackberry (Rubus argutus, cv. 'Hillquist').</title>
        <authorList>
            <person name="Bruna T."/>
            <person name="Aryal R."/>
            <person name="Dudchenko O."/>
            <person name="Sargent D.J."/>
            <person name="Mead D."/>
            <person name="Buti M."/>
            <person name="Cavallini A."/>
            <person name="Hytonen T."/>
            <person name="Andres J."/>
            <person name="Pham M."/>
            <person name="Weisz D."/>
            <person name="Mascagni F."/>
            <person name="Usai G."/>
            <person name="Natali L."/>
            <person name="Bassil N."/>
            <person name="Fernandez G.E."/>
            <person name="Lomsadze A."/>
            <person name="Armour M."/>
            <person name="Olukolu B."/>
            <person name="Poorten T."/>
            <person name="Britton C."/>
            <person name="Davik J."/>
            <person name="Ashrafi H."/>
            <person name="Aiden E.L."/>
            <person name="Borodovsky M."/>
            <person name="Worthington M."/>
        </authorList>
    </citation>
    <scope>NUCLEOTIDE SEQUENCE [LARGE SCALE GENOMIC DNA]</scope>
    <source>
        <strain evidence="1">PI 553951</strain>
    </source>
</reference>
<organism evidence="1 2">
    <name type="scientific">Rubus argutus</name>
    <name type="common">Southern blackberry</name>
    <dbReference type="NCBI Taxonomy" id="59490"/>
    <lineage>
        <taxon>Eukaryota</taxon>
        <taxon>Viridiplantae</taxon>
        <taxon>Streptophyta</taxon>
        <taxon>Embryophyta</taxon>
        <taxon>Tracheophyta</taxon>
        <taxon>Spermatophyta</taxon>
        <taxon>Magnoliopsida</taxon>
        <taxon>eudicotyledons</taxon>
        <taxon>Gunneridae</taxon>
        <taxon>Pentapetalae</taxon>
        <taxon>rosids</taxon>
        <taxon>fabids</taxon>
        <taxon>Rosales</taxon>
        <taxon>Rosaceae</taxon>
        <taxon>Rosoideae</taxon>
        <taxon>Rosoideae incertae sedis</taxon>
        <taxon>Rubus</taxon>
    </lineage>
</organism>
<accession>A0AAW1WR80</accession>
<dbReference type="AlphaFoldDB" id="A0AAW1WR80"/>
<sequence length="132" mass="14723">MAEATGLVYGFATEAKATHGIFLWRMRDLRCKGKIVIKQNISGQDRDCANIDLQITALGPTRIHNLTLWTTCPHLSPLVSRTQVKYLLSVIWVSDIEDCVELGYCLIRDLGGVNSAYSLSKVSILVRLGFRL</sequence>
<name>A0AAW1WR80_RUBAR</name>
<keyword evidence="2" id="KW-1185">Reference proteome</keyword>